<feature type="binding site" evidence="2">
    <location>
        <position position="108"/>
    </location>
    <ligand>
        <name>Mg(2+)</name>
        <dbReference type="ChEBI" id="CHEBI:18420"/>
        <label>1</label>
    </ligand>
</feature>
<feature type="binding site" evidence="2">
    <location>
        <position position="133"/>
    </location>
    <ligand>
        <name>ATP</name>
        <dbReference type="ChEBI" id="CHEBI:30616"/>
    </ligand>
</feature>
<dbReference type="InterPro" id="IPR036676">
    <property type="entry name" value="PurM-like_C_sf"/>
</dbReference>
<dbReference type="PANTHER" id="PTHR30270:SF0">
    <property type="entry name" value="THIAMINE-MONOPHOSPHATE KINASE"/>
    <property type="match status" value="1"/>
</dbReference>
<feature type="binding site" evidence="2">
    <location>
        <position position="31"/>
    </location>
    <ligand>
        <name>Mg(2+)</name>
        <dbReference type="ChEBI" id="CHEBI:18420"/>
        <label>1</label>
    </ligand>
</feature>
<dbReference type="eggNOG" id="COG0611">
    <property type="taxonomic scope" value="Bacteria"/>
</dbReference>
<keyword evidence="1 2" id="KW-0784">Thiamine biosynthesis</keyword>
<name>A0A076F9K9_9BACT</name>
<gene>
    <name evidence="2 4" type="primary">thiL</name>
    <name evidence="4" type="ORF">CIG1485E_0498</name>
</gene>
<evidence type="ECO:0000256" key="1">
    <source>
        <dbReference type="ARBA" id="ARBA00022977"/>
    </source>
</evidence>
<organism evidence="4 5">
    <name type="scientific">Campylobacter iguaniorum</name>
    <dbReference type="NCBI Taxonomy" id="1244531"/>
    <lineage>
        <taxon>Bacteria</taxon>
        <taxon>Pseudomonadati</taxon>
        <taxon>Campylobacterota</taxon>
        <taxon>Epsilonproteobacteria</taxon>
        <taxon>Campylobacterales</taxon>
        <taxon>Campylobacteraceae</taxon>
        <taxon>Campylobacter</taxon>
    </lineage>
</organism>
<feature type="binding site" evidence="2">
    <location>
        <position position="29"/>
    </location>
    <ligand>
        <name>Mg(2+)</name>
        <dbReference type="ChEBI" id="CHEBI:18420"/>
        <label>4</label>
    </ligand>
</feature>
<dbReference type="InterPro" id="IPR006283">
    <property type="entry name" value="ThiL-like"/>
</dbReference>
<feature type="domain" description="PurM-like N-terminal" evidence="3">
    <location>
        <begin position="17"/>
        <end position="122"/>
    </location>
</feature>
<dbReference type="InterPro" id="IPR036921">
    <property type="entry name" value="PurM-like_N_sf"/>
</dbReference>
<proteinExistence type="inferred from homology"/>
<keyword evidence="2 4" id="KW-0808">Transferase</keyword>
<dbReference type="CDD" id="cd02194">
    <property type="entry name" value="ThiL"/>
    <property type="match status" value="1"/>
</dbReference>
<feature type="binding site" evidence="2">
    <location>
        <position position="269"/>
    </location>
    <ligand>
        <name>substrate</name>
    </ligand>
</feature>
<comment type="caution">
    <text evidence="2">Lacks conserved residue(s) required for the propagation of feature annotation.</text>
</comment>
<feature type="binding site" evidence="2">
    <location>
        <position position="31"/>
    </location>
    <ligand>
        <name>Mg(2+)</name>
        <dbReference type="ChEBI" id="CHEBI:18420"/>
        <label>2</label>
    </ligand>
</feature>
<dbReference type="KEGG" id="caj:CIG1485E_0498"/>
<keyword evidence="2" id="KW-0479">Metal-binding</keyword>
<keyword evidence="2" id="KW-0547">Nucleotide-binding</keyword>
<feature type="binding site" evidence="2">
    <location>
        <position position="19"/>
    </location>
    <ligand>
        <name>Mg(2+)</name>
        <dbReference type="ChEBI" id="CHEBI:18420"/>
        <label>3</label>
    </ligand>
</feature>
<dbReference type="GO" id="GO:0005524">
    <property type="term" value="F:ATP binding"/>
    <property type="evidence" value="ECO:0007669"/>
    <property type="project" value="UniProtKB-UniRule"/>
</dbReference>
<comment type="catalytic activity">
    <reaction evidence="2">
        <text>thiamine phosphate + ATP = thiamine diphosphate + ADP</text>
        <dbReference type="Rhea" id="RHEA:15913"/>
        <dbReference type="ChEBI" id="CHEBI:30616"/>
        <dbReference type="ChEBI" id="CHEBI:37575"/>
        <dbReference type="ChEBI" id="CHEBI:58937"/>
        <dbReference type="ChEBI" id="CHEBI:456216"/>
        <dbReference type="EC" id="2.7.4.16"/>
    </reaction>
</comment>
<keyword evidence="2" id="KW-0067">ATP-binding</keyword>
<dbReference type="UniPathway" id="UPA00060">
    <property type="reaction ID" value="UER00142"/>
</dbReference>
<dbReference type="AlphaFoldDB" id="A0A076F9K9"/>
<dbReference type="Gene3D" id="3.30.1330.10">
    <property type="entry name" value="PurM-like, N-terminal domain"/>
    <property type="match status" value="1"/>
</dbReference>
<dbReference type="RefSeq" id="WP_038453364.1">
    <property type="nucleotide sequence ID" value="NZ_CP009043.1"/>
</dbReference>
<dbReference type="EC" id="2.7.4.16" evidence="2"/>
<dbReference type="GO" id="GO:0000287">
    <property type="term" value="F:magnesium ion binding"/>
    <property type="evidence" value="ECO:0007669"/>
    <property type="project" value="UniProtKB-UniRule"/>
</dbReference>
<dbReference type="GO" id="GO:0009229">
    <property type="term" value="P:thiamine diphosphate biosynthetic process"/>
    <property type="evidence" value="ECO:0007669"/>
    <property type="project" value="UniProtKB-UniRule"/>
</dbReference>
<feature type="binding site" evidence="2">
    <location>
        <position position="225"/>
    </location>
    <ligand>
        <name>substrate</name>
    </ligand>
</feature>
<dbReference type="Proteomes" id="UP000028486">
    <property type="component" value="Chromosome"/>
</dbReference>
<dbReference type="EMBL" id="CP009043">
    <property type="protein sequence ID" value="AII14363.1"/>
    <property type="molecule type" value="Genomic_DNA"/>
</dbReference>
<comment type="similarity">
    <text evidence="2">Belongs to the thiamine-monophosphate kinase family.</text>
</comment>
<dbReference type="Pfam" id="PF00586">
    <property type="entry name" value="AIRS"/>
    <property type="match status" value="1"/>
</dbReference>
<dbReference type="GO" id="GO:0009228">
    <property type="term" value="P:thiamine biosynthetic process"/>
    <property type="evidence" value="ECO:0007669"/>
    <property type="project" value="UniProtKB-KW"/>
</dbReference>
<sequence length="272" mass="29756">MDKESFIYSQFTSKLNGDDGAVLGKMVLSKDMFVEGSHFKRAWLSLEQIATKSMLVNLSDAVAMNATPKYALLGLGLPKDISNQEALKLTNAFKSSAAKFGVEIIGGDTVKSSLIIISLTIISYLNNGKAVSRNGAKIGDFICYTGELGDSLKGLKALQNGGKVASNSRFVKPNLRTKFMQKSAKFMRSAMDISDGLASDLPKILGKNSVKFDKQLSNLEFKSGEEYELLFCVSSSNLARVKNEAKKCRVKLNILGKIIKGRYKSYGKFSHF</sequence>
<feature type="binding site" evidence="2">
    <location>
        <position position="194"/>
    </location>
    <ligand>
        <name>ATP</name>
        <dbReference type="ChEBI" id="CHEBI:30616"/>
    </ligand>
</feature>
<dbReference type="GO" id="GO:0009030">
    <property type="term" value="F:thiamine-phosphate kinase activity"/>
    <property type="evidence" value="ECO:0007669"/>
    <property type="project" value="UniProtKB-UniRule"/>
</dbReference>
<feature type="binding site" evidence="2">
    <location>
        <position position="192"/>
    </location>
    <ligand>
        <name>Mg(2+)</name>
        <dbReference type="ChEBI" id="CHEBI:18420"/>
        <label>3</label>
    </ligand>
</feature>
<evidence type="ECO:0000313" key="5">
    <source>
        <dbReference type="Proteomes" id="UP000028486"/>
    </source>
</evidence>
<keyword evidence="2" id="KW-0460">Magnesium</keyword>
<protein>
    <recommendedName>
        <fullName evidence="2">Thiamine-monophosphate kinase</fullName>
        <shortName evidence="2">TMP kinase</shortName>
        <shortName evidence="2">Thiamine-phosphate kinase</shortName>
        <ecNumber evidence="2">2.7.4.16</ecNumber>
    </recommendedName>
</protein>
<feature type="binding site" evidence="2">
    <location>
        <position position="19"/>
    </location>
    <ligand>
        <name>Mg(2+)</name>
        <dbReference type="ChEBI" id="CHEBI:18420"/>
        <label>4</label>
    </ligand>
</feature>
<evidence type="ECO:0000313" key="4">
    <source>
        <dbReference type="EMBL" id="AII14363.1"/>
    </source>
</evidence>
<dbReference type="HOGENOM" id="CLU_046964_1_2_7"/>
<feature type="binding site" evidence="2">
    <location>
        <position position="60"/>
    </location>
    <ligand>
        <name>Mg(2+)</name>
        <dbReference type="ChEBI" id="CHEBI:18420"/>
        <label>4</label>
    </ligand>
</feature>
<dbReference type="HAMAP" id="MF_02128">
    <property type="entry name" value="TMP_kinase"/>
    <property type="match status" value="1"/>
</dbReference>
<evidence type="ECO:0000259" key="3">
    <source>
        <dbReference type="Pfam" id="PF00586"/>
    </source>
</evidence>
<dbReference type="SUPFAM" id="SSF55326">
    <property type="entry name" value="PurM N-terminal domain-like"/>
    <property type="match status" value="1"/>
</dbReference>
<comment type="miscellaneous">
    <text evidence="2">Reaction mechanism of ThiL seems to utilize a direct, inline transfer of the gamma-phosphate of ATP to TMP rather than a phosphorylated enzyme intermediate.</text>
</comment>
<dbReference type="SUPFAM" id="SSF56042">
    <property type="entry name" value="PurM C-terminal domain-like"/>
    <property type="match status" value="1"/>
</dbReference>
<accession>A0A076F9K9</accession>
<feature type="binding site" evidence="2">
    <location>
        <position position="38"/>
    </location>
    <ligand>
        <name>substrate</name>
    </ligand>
</feature>
<feature type="binding site" evidence="2">
    <location>
        <position position="60"/>
    </location>
    <ligand>
        <name>Mg(2+)</name>
        <dbReference type="ChEBI" id="CHEBI:18420"/>
        <label>2</label>
    </ligand>
</feature>
<dbReference type="InterPro" id="IPR016188">
    <property type="entry name" value="PurM-like_N"/>
</dbReference>
<dbReference type="STRING" id="1244531.CIG2463D_0499"/>
<keyword evidence="5" id="KW-1185">Reference proteome</keyword>
<feature type="binding site" evidence="2">
    <location>
        <position position="60"/>
    </location>
    <ligand>
        <name>Mg(2+)</name>
        <dbReference type="ChEBI" id="CHEBI:18420"/>
        <label>3</label>
    </ligand>
</feature>
<evidence type="ECO:0000256" key="2">
    <source>
        <dbReference type="HAMAP-Rule" id="MF_02128"/>
    </source>
</evidence>
<feature type="binding site" evidence="2">
    <location>
        <begin position="107"/>
        <end position="108"/>
    </location>
    <ligand>
        <name>ATP</name>
        <dbReference type="ChEBI" id="CHEBI:30616"/>
    </ligand>
</feature>
<feature type="binding site" evidence="2">
    <location>
        <position position="195"/>
    </location>
    <ligand>
        <name>Mg(2+)</name>
        <dbReference type="ChEBI" id="CHEBI:18420"/>
        <label>5</label>
    </ligand>
</feature>
<dbReference type="OrthoDB" id="9802811at2"/>
<dbReference type="NCBIfam" id="NF004354">
    <property type="entry name" value="PRK05731.2-3"/>
    <property type="match status" value="1"/>
</dbReference>
<reference evidence="5" key="1">
    <citation type="journal article" date="2014" name="Genome Announc.">
        <title>Complete Genome Sequence of Campylobacter iguaniorum Strain 1485ET, Isolated from a Bearded Dragon (Pogona vitticeps).</title>
        <authorList>
            <person name="Gilbert M.J."/>
            <person name="Miller W.G."/>
            <person name="Yee E."/>
            <person name="Kik M."/>
            <person name="Wagenaar J.A."/>
            <person name="Duim B."/>
        </authorList>
    </citation>
    <scope>NUCLEOTIDE SEQUENCE [LARGE SCALE GENOMIC DNA]</scope>
    <source>
        <strain evidence="5">1485E</strain>
    </source>
</reference>
<dbReference type="Gene3D" id="3.90.650.10">
    <property type="entry name" value="PurM-like C-terminal domain"/>
    <property type="match status" value="1"/>
</dbReference>
<comment type="pathway">
    <text evidence="2">Cofactor biosynthesis; thiamine diphosphate biosynthesis; thiamine diphosphate from thiamine phosphate: step 1/1.</text>
</comment>
<keyword evidence="2 4" id="KW-0418">Kinase</keyword>
<dbReference type="PANTHER" id="PTHR30270">
    <property type="entry name" value="THIAMINE-MONOPHOSPHATE KINASE"/>
    <property type="match status" value="1"/>
</dbReference>
<comment type="function">
    <text evidence="2">Catalyzes the ATP-dependent phosphorylation of thiamine-monophosphate (TMP) to form thiamine-pyrophosphate (TPP), the active form of vitamin B1.</text>
</comment>